<name>A0ABU8S3L2_9SPHN</name>
<dbReference type="Pfam" id="PF13899">
    <property type="entry name" value="Thioredoxin_7"/>
    <property type="match status" value="1"/>
</dbReference>
<proteinExistence type="predicted"/>
<dbReference type="EMBL" id="JBBHJY010000001">
    <property type="protein sequence ID" value="MEJ6008497.1"/>
    <property type="molecule type" value="Genomic_DNA"/>
</dbReference>
<dbReference type="CDD" id="cd02947">
    <property type="entry name" value="TRX_family"/>
    <property type="match status" value="1"/>
</dbReference>
<dbReference type="InterPro" id="IPR036249">
    <property type="entry name" value="Thioredoxin-like_sf"/>
</dbReference>
<reference evidence="1 2" key="1">
    <citation type="submission" date="2024-03" db="EMBL/GenBank/DDBJ databases">
        <authorList>
            <person name="Jo J.-H."/>
        </authorList>
    </citation>
    <scope>NUCLEOTIDE SEQUENCE [LARGE SCALE GENOMIC DNA]</scope>
    <source>
        <strain evidence="1 2">AS3R-12</strain>
    </source>
</reference>
<comment type="caution">
    <text evidence="1">The sequence shown here is derived from an EMBL/GenBank/DDBJ whole genome shotgun (WGS) entry which is preliminary data.</text>
</comment>
<evidence type="ECO:0000313" key="1">
    <source>
        <dbReference type="EMBL" id="MEJ6008497.1"/>
    </source>
</evidence>
<dbReference type="RefSeq" id="WP_339964057.1">
    <property type="nucleotide sequence ID" value="NZ_JBBHJY010000001.1"/>
</dbReference>
<protein>
    <submittedName>
        <fullName evidence="1">Thioredoxin family protein</fullName>
    </submittedName>
</protein>
<gene>
    <name evidence="1" type="ORF">WG900_01040</name>
</gene>
<organism evidence="1 2">
    <name type="scientific">Novosphingobium aquae</name>
    <dbReference type="NCBI Taxonomy" id="3133435"/>
    <lineage>
        <taxon>Bacteria</taxon>
        <taxon>Pseudomonadati</taxon>
        <taxon>Pseudomonadota</taxon>
        <taxon>Alphaproteobacteria</taxon>
        <taxon>Sphingomonadales</taxon>
        <taxon>Sphingomonadaceae</taxon>
        <taxon>Novosphingobium</taxon>
    </lineage>
</organism>
<keyword evidence="2" id="KW-1185">Reference proteome</keyword>
<accession>A0ABU8S3L2</accession>
<dbReference type="Proteomes" id="UP001379235">
    <property type="component" value="Unassembled WGS sequence"/>
</dbReference>
<dbReference type="SUPFAM" id="SSF52833">
    <property type="entry name" value="Thioredoxin-like"/>
    <property type="match status" value="1"/>
</dbReference>
<dbReference type="Gene3D" id="3.40.30.10">
    <property type="entry name" value="Glutaredoxin"/>
    <property type="match status" value="1"/>
</dbReference>
<sequence length="171" mass="18266">MSLSALLLALAALAPLGPGQSTDAFPVEAPAAATNYYPASEDADFALESTTAEARASGRYSVIVFGADWCHDSRTLAEVLKSDEFAARFGKRFVVTFIDVGEPKIGKGRNLDLVEGLGLKKLRSTPALFVLSGKGARLNTAKDARAWRNADSRGKAAILAWFDTFLAGRDR</sequence>
<evidence type="ECO:0000313" key="2">
    <source>
        <dbReference type="Proteomes" id="UP001379235"/>
    </source>
</evidence>